<dbReference type="Pfam" id="PF08873">
    <property type="entry name" value="Phage_Mu_Gp37"/>
    <property type="match status" value="1"/>
</dbReference>
<dbReference type="RefSeq" id="WP_072311437.1">
    <property type="nucleotide sequence ID" value="NZ_FPIW01000008.1"/>
</dbReference>
<sequence>MLPIMEIENGIIEQIAAAKLPYLRLVSSYGGELMGDWQGVIRALPAVWVTFKDSTAPEPLNTASTRFRTRLAFTTIVADRSVRSEAATRKGGPGNVGTYQMLDDVARLICMQDFGLDNVDHLRPGRVRSLFSAKTAAQALSVMSQDWTAIVDVRLREPGQAPLPENGATLQPGGYLPPDGQTFPGAANANNPAPLPGLNCLRLQYWLKPPQDMATDPPAAEDHITLQIQV</sequence>
<reference evidence="2" key="1">
    <citation type="submission" date="2016-11" db="EMBL/GenBank/DDBJ databases">
        <authorList>
            <person name="Jaros S."/>
            <person name="Januszkiewicz K."/>
            <person name="Wedrychowicz H."/>
        </authorList>
    </citation>
    <scope>NUCLEOTIDE SEQUENCE [LARGE SCALE GENOMIC DNA]</scope>
    <source>
        <strain evidence="2">DSM 7057</strain>
    </source>
</reference>
<dbReference type="EMBL" id="FPIW01000008">
    <property type="protein sequence ID" value="SFW30512.1"/>
    <property type="molecule type" value="Genomic_DNA"/>
</dbReference>
<accession>A0AA94HRF5</accession>
<dbReference type="InterPro" id="IPR014972">
    <property type="entry name" value="Phage_Mu_Gp37"/>
</dbReference>
<protein>
    <submittedName>
        <fullName evidence="1">Mu-like prophage protein gp37</fullName>
    </submittedName>
</protein>
<gene>
    <name evidence="1" type="ORF">SAMN02910291_00770</name>
</gene>
<name>A0AA94HRF5_DESDE</name>
<dbReference type="Proteomes" id="UP000182680">
    <property type="component" value="Unassembled WGS sequence"/>
</dbReference>
<dbReference type="AlphaFoldDB" id="A0AA94HRF5"/>
<evidence type="ECO:0000313" key="2">
    <source>
        <dbReference type="Proteomes" id="UP000182680"/>
    </source>
</evidence>
<comment type="caution">
    <text evidence="1">The sequence shown here is derived from an EMBL/GenBank/DDBJ whole genome shotgun (WGS) entry which is preliminary data.</text>
</comment>
<proteinExistence type="predicted"/>
<evidence type="ECO:0000313" key="1">
    <source>
        <dbReference type="EMBL" id="SFW30512.1"/>
    </source>
</evidence>
<organism evidence="1 2">
    <name type="scientific">Desulfovibrio desulfuricans</name>
    <dbReference type="NCBI Taxonomy" id="876"/>
    <lineage>
        <taxon>Bacteria</taxon>
        <taxon>Pseudomonadati</taxon>
        <taxon>Thermodesulfobacteriota</taxon>
        <taxon>Desulfovibrionia</taxon>
        <taxon>Desulfovibrionales</taxon>
        <taxon>Desulfovibrionaceae</taxon>
        <taxon>Desulfovibrio</taxon>
    </lineage>
</organism>